<dbReference type="GO" id="GO:0016857">
    <property type="term" value="F:racemase and epimerase activity, acting on carbohydrates and derivatives"/>
    <property type="evidence" value="ECO:0007669"/>
    <property type="project" value="InterPro"/>
</dbReference>
<dbReference type="SUPFAM" id="SSF54909">
    <property type="entry name" value="Dimeric alpha+beta barrel"/>
    <property type="match status" value="1"/>
</dbReference>
<name>A0A6L9XUN2_9MICO</name>
<dbReference type="RefSeq" id="WP_163288201.1">
    <property type="nucleotide sequence ID" value="NZ_JAAGWY010000001.1"/>
</dbReference>
<dbReference type="EMBL" id="JAAGWY010000001">
    <property type="protein sequence ID" value="NEN05093.1"/>
    <property type="molecule type" value="Genomic_DNA"/>
</dbReference>
<proteinExistence type="predicted"/>
<organism evidence="1 2">
    <name type="scientific">Leifsonia tongyongensis</name>
    <dbReference type="NCBI Taxonomy" id="1268043"/>
    <lineage>
        <taxon>Bacteria</taxon>
        <taxon>Bacillati</taxon>
        <taxon>Actinomycetota</taxon>
        <taxon>Actinomycetes</taxon>
        <taxon>Micrococcales</taxon>
        <taxon>Microbacteriaceae</taxon>
        <taxon>Leifsonia</taxon>
    </lineage>
</organism>
<sequence length="113" mass="12873">MPHDSFQFSTRLRPGLGLAYEQFHRAIPADVAGALQAAGVVEWRIYRNRTTLTHEVVAEDRDRMQEFLDADPVNERWQRQVAPYLSPETAPASETALPGERGALIWDLSWPTR</sequence>
<evidence type="ECO:0000313" key="2">
    <source>
        <dbReference type="Proteomes" id="UP000474967"/>
    </source>
</evidence>
<keyword evidence="2" id="KW-1185">Reference proteome</keyword>
<reference evidence="1 2" key="1">
    <citation type="journal article" date="2014" name="J. Microbiol.">
        <title>Diaminobutyricibacter tongyongensis gen. nov., sp. nov. and Homoserinibacter gongjuensis gen. nov., sp. nov. belong to the family Microbacteriaceae.</title>
        <authorList>
            <person name="Kim S.J."/>
            <person name="Ahn J.H."/>
            <person name="Weon H.Y."/>
            <person name="Hamada M."/>
            <person name="Suzuki K."/>
            <person name="Kwon S.W."/>
        </authorList>
    </citation>
    <scope>NUCLEOTIDE SEQUENCE [LARGE SCALE GENOMIC DNA]</scope>
    <source>
        <strain evidence="1 2">NBRC 108724</strain>
    </source>
</reference>
<gene>
    <name evidence="1" type="ORF">G3T36_04330</name>
</gene>
<dbReference type="Gene3D" id="3.30.70.100">
    <property type="match status" value="1"/>
</dbReference>
<dbReference type="Pfam" id="PF05336">
    <property type="entry name" value="rhaM"/>
    <property type="match status" value="1"/>
</dbReference>
<dbReference type="InterPro" id="IPR011008">
    <property type="entry name" value="Dimeric_a/b-barrel"/>
</dbReference>
<evidence type="ECO:0000313" key="1">
    <source>
        <dbReference type="EMBL" id="NEN05093.1"/>
    </source>
</evidence>
<comment type="caution">
    <text evidence="1">The sequence shown here is derived from an EMBL/GenBank/DDBJ whole genome shotgun (WGS) entry which is preliminary data.</text>
</comment>
<protein>
    <submittedName>
        <fullName evidence="1">L-rhamnose mutarotase</fullName>
    </submittedName>
</protein>
<dbReference type="InterPro" id="IPR008000">
    <property type="entry name" value="Rham/fucose_mutarotase"/>
</dbReference>
<accession>A0A6L9XUN2</accession>
<dbReference type="AlphaFoldDB" id="A0A6L9XUN2"/>
<dbReference type="Proteomes" id="UP000474967">
    <property type="component" value="Unassembled WGS sequence"/>
</dbReference>